<dbReference type="GO" id="GO:0008168">
    <property type="term" value="F:methyltransferase activity"/>
    <property type="evidence" value="ECO:0007669"/>
    <property type="project" value="UniProtKB-KW"/>
</dbReference>
<accession>A0ABX7Q2P2</accession>
<sequence length="265" mass="29941">MYDFSRCKLCAANGASPKYKLKKMSIYACPECDFHYIDHLDEMPSSHPGHTAQPLDQKGWDYIERHLPGNGQQLGKNLALVKRHLPLDGANCLDIGSGAGLFPHLLAEAGACVQGIEPQGAFREFAQKKFGIELSGETIDASHWQSGFNGFFDAVTLWDVLEHVNFPAETLKNAYNVIKHGGWLFLDTPRRDALYYRLCEFSYRLRAGKSSLFEAIYSPMPFRHKQIFTLRQLVQLAESIGFSVIQVHTRPLQPQNKMVLVCRKP</sequence>
<dbReference type="GO" id="GO:0032259">
    <property type="term" value="P:methylation"/>
    <property type="evidence" value="ECO:0007669"/>
    <property type="project" value="UniProtKB-KW"/>
</dbReference>
<dbReference type="Proteomes" id="UP000663651">
    <property type="component" value="Chromosome"/>
</dbReference>
<dbReference type="PANTHER" id="PTHR43861:SF6">
    <property type="entry name" value="METHYLTRANSFERASE TYPE 11"/>
    <property type="match status" value="1"/>
</dbReference>
<name>A0ABX7Q2P2_9BACT</name>
<keyword evidence="2" id="KW-1185">Reference proteome</keyword>
<dbReference type="Gene3D" id="3.40.50.150">
    <property type="entry name" value="Vaccinia Virus protein VP39"/>
    <property type="match status" value="1"/>
</dbReference>
<keyword evidence="1" id="KW-0489">Methyltransferase</keyword>
<dbReference type="RefSeq" id="WP_207163507.1">
    <property type="nucleotide sequence ID" value="NZ_CP071382.1"/>
</dbReference>
<protein>
    <submittedName>
        <fullName evidence="1">Class I SAM-dependent methyltransferase</fullName>
    </submittedName>
</protein>
<organism evidence="1 2">
    <name type="scientific">Geobacter benzoatilyticus</name>
    <dbReference type="NCBI Taxonomy" id="2815309"/>
    <lineage>
        <taxon>Bacteria</taxon>
        <taxon>Pseudomonadati</taxon>
        <taxon>Thermodesulfobacteriota</taxon>
        <taxon>Desulfuromonadia</taxon>
        <taxon>Geobacterales</taxon>
        <taxon>Geobacteraceae</taxon>
        <taxon>Geobacter</taxon>
    </lineage>
</organism>
<evidence type="ECO:0000313" key="2">
    <source>
        <dbReference type="Proteomes" id="UP000663651"/>
    </source>
</evidence>
<dbReference type="Pfam" id="PF13489">
    <property type="entry name" value="Methyltransf_23"/>
    <property type="match status" value="1"/>
</dbReference>
<dbReference type="InterPro" id="IPR029063">
    <property type="entry name" value="SAM-dependent_MTases_sf"/>
</dbReference>
<evidence type="ECO:0000313" key="1">
    <source>
        <dbReference type="EMBL" id="QSV45716.1"/>
    </source>
</evidence>
<dbReference type="CDD" id="cd02440">
    <property type="entry name" value="AdoMet_MTases"/>
    <property type="match status" value="1"/>
</dbReference>
<gene>
    <name evidence="1" type="ORF">JZM60_16665</name>
</gene>
<reference evidence="1 2" key="1">
    <citation type="submission" date="2021-03" db="EMBL/GenBank/DDBJ databases">
        <title>Geobacter metallireducens gen. nov. sp. nov., a microorganism capable of coupling the complete oxidation of organic compounds to the reduction of iron and other metals.</title>
        <authorList>
            <person name="Li Y."/>
        </authorList>
    </citation>
    <scope>NUCLEOTIDE SEQUENCE [LARGE SCALE GENOMIC DNA]</scope>
    <source>
        <strain evidence="1 2">Jerry-YX</strain>
    </source>
</reference>
<dbReference type="PANTHER" id="PTHR43861">
    <property type="entry name" value="TRANS-ACONITATE 2-METHYLTRANSFERASE-RELATED"/>
    <property type="match status" value="1"/>
</dbReference>
<dbReference type="SUPFAM" id="SSF53335">
    <property type="entry name" value="S-adenosyl-L-methionine-dependent methyltransferases"/>
    <property type="match status" value="1"/>
</dbReference>
<keyword evidence="1" id="KW-0808">Transferase</keyword>
<dbReference type="EMBL" id="CP071382">
    <property type="protein sequence ID" value="QSV45716.1"/>
    <property type="molecule type" value="Genomic_DNA"/>
</dbReference>
<proteinExistence type="predicted"/>